<keyword evidence="1" id="KW-0547">Nucleotide-binding</keyword>
<dbReference type="Gene3D" id="3.40.50.2300">
    <property type="match status" value="1"/>
</dbReference>
<dbReference type="Gene3D" id="3.40.50.300">
    <property type="entry name" value="P-loop containing nucleotide triphosphate hydrolases"/>
    <property type="match status" value="1"/>
</dbReference>
<keyword evidence="5" id="KW-0804">Transcription</keyword>
<dbReference type="InterPro" id="IPR025944">
    <property type="entry name" value="Sigma_54_int_dom_CS"/>
</dbReference>
<dbReference type="GO" id="GO:0000160">
    <property type="term" value="P:phosphorelay signal transduction system"/>
    <property type="evidence" value="ECO:0007669"/>
    <property type="project" value="InterPro"/>
</dbReference>
<reference evidence="9 10" key="1">
    <citation type="submission" date="2016-10" db="EMBL/GenBank/DDBJ databases">
        <authorList>
            <person name="de Groot N.N."/>
        </authorList>
    </citation>
    <scope>NUCLEOTIDE SEQUENCE [LARGE SCALE GENOMIC DNA]</scope>
    <source>
        <strain evidence="9 10">DSM 4180</strain>
    </source>
</reference>
<dbReference type="Gene3D" id="1.10.10.60">
    <property type="entry name" value="Homeodomain-like"/>
    <property type="match status" value="1"/>
</dbReference>
<keyword evidence="3" id="KW-0805">Transcription regulation</keyword>
<dbReference type="SUPFAM" id="SSF46689">
    <property type="entry name" value="Homeodomain-like"/>
    <property type="match status" value="1"/>
</dbReference>
<dbReference type="PANTHER" id="PTHR32071">
    <property type="entry name" value="TRANSCRIPTIONAL REGULATORY PROTEIN"/>
    <property type="match status" value="1"/>
</dbReference>
<dbReference type="InterPro" id="IPR002078">
    <property type="entry name" value="Sigma_54_int"/>
</dbReference>
<dbReference type="InterPro" id="IPR002197">
    <property type="entry name" value="HTH_Fis"/>
</dbReference>
<dbReference type="PROSITE" id="PS50110">
    <property type="entry name" value="RESPONSE_REGULATORY"/>
    <property type="match status" value="1"/>
</dbReference>
<dbReference type="STRING" id="195064.SAMN05421721_101144"/>
<dbReference type="InterPro" id="IPR001789">
    <property type="entry name" value="Sig_transdc_resp-reg_receiver"/>
</dbReference>
<dbReference type="NCBIfam" id="TIGR02915">
    <property type="entry name" value="PEP_resp_reg"/>
    <property type="match status" value="1"/>
</dbReference>
<keyword evidence="6" id="KW-0597">Phosphoprotein</keyword>
<evidence type="ECO:0000313" key="10">
    <source>
        <dbReference type="Proteomes" id="UP000199556"/>
    </source>
</evidence>
<dbReference type="AlphaFoldDB" id="A0A1I4PCP3"/>
<dbReference type="Pfam" id="PF02954">
    <property type="entry name" value="HTH_8"/>
    <property type="match status" value="1"/>
</dbReference>
<dbReference type="Pfam" id="PF25601">
    <property type="entry name" value="AAA_lid_14"/>
    <property type="match status" value="1"/>
</dbReference>
<evidence type="ECO:0000256" key="1">
    <source>
        <dbReference type="ARBA" id="ARBA00022741"/>
    </source>
</evidence>
<sequence length="461" mass="50640">MTGGTQQKPALLIVEDDPGLLSQLRWCFEDFEVLTAKDREEAIAQLRRGEPQVVTLDLGLPPDPGGASEGLAALEEMLALAPETKVIVVTGNNDRDNAVQAVALGAYDFYQKPVDADLLNLIVQRAHRLFELEAENRRLARRDTPEPLPGLVAGSPEMLKVCRTVEKVAPTNATTLLLGDSGTGKEVIARALHGLSPRAKGPFVAINCAAIPENLLESELFGYEKGAFTGANRQTKGKIEYADGGTLFLDEVGDLPQALQAKLLRFLQERVIERLGGREGIPVDVRVVCATHQDLSALIADGRFREDLFYRISEITIHIPPLKERSGDAHLLARALLQRYARDQGRSVRGFSQDAIQAIERHDWPGNVRELENRVKRAVIMADASQVTAEDLELSPDADQPLMLNLRRVRDEAEGRAVRHALQMVDGNISRAAELLGVSRPTLYDLMKKHDLDRSRGASSA</sequence>
<evidence type="ECO:0000256" key="2">
    <source>
        <dbReference type="ARBA" id="ARBA00022840"/>
    </source>
</evidence>
<dbReference type="EMBL" id="FOUO01000001">
    <property type="protein sequence ID" value="SFM25153.1"/>
    <property type="molecule type" value="Genomic_DNA"/>
</dbReference>
<dbReference type="PANTHER" id="PTHR32071:SF113">
    <property type="entry name" value="ALGINATE BIOSYNTHESIS TRANSCRIPTIONAL REGULATORY PROTEIN ALGB"/>
    <property type="match status" value="1"/>
</dbReference>
<dbReference type="InterPro" id="IPR025943">
    <property type="entry name" value="Sigma_54_int_dom_ATP-bd_2"/>
</dbReference>
<dbReference type="PROSITE" id="PS00688">
    <property type="entry name" value="SIGMA54_INTERACT_3"/>
    <property type="match status" value="1"/>
</dbReference>
<name>A0A1I4PCP3_ECTMO</name>
<evidence type="ECO:0000259" key="7">
    <source>
        <dbReference type="PROSITE" id="PS50045"/>
    </source>
</evidence>
<feature type="domain" description="Response regulatory" evidence="8">
    <location>
        <begin position="10"/>
        <end position="127"/>
    </location>
</feature>
<evidence type="ECO:0000256" key="4">
    <source>
        <dbReference type="ARBA" id="ARBA00023125"/>
    </source>
</evidence>
<evidence type="ECO:0000259" key="8">
    <source>
        <dbReference type="PROSITE" id="PS50110"/>
    </source>
</evidence>
<dbReference type="SUPFAM" id="SSF52540">
    <property type="entry name" value="P-loop containing nucleoside triphosphate hydrolases"/>
    <property type="match status" value="1"/>
</dbReference>
<evidence type="ECO:0000256" key="3">
    <source>
        <dbReference type="ARBA" id="ARBA00023015"/>
    </source>
</evidence>
<dbReference type="Pfam" id="PF00158">
    <property type="entry name" value="Sigma54_activat"/>
    <property type="match status" value="1"/>
</dbReference>
<keyword evidence="10" id="KW-1185">Reference proteome</keyword>
<organism evidence="9 10">
    <name type="scientific">Ectothiorhodospira mobilis</name>
    <dbReference type="NCBI Taxonomy" id="195064"/>
    <lineage>
        <taxon>Bacteria</taxon>
        <taxon>Pseudomonadati</taxon>
        <taxon>Pseudomonadota</taxon>
        <taxon>Gammaproteobacteria</taxon>
        <taxon>Chromatiales</taxon>
        <taxon>Ectothiorhodospiraceae</taxon>
        <taxon>Ectothiorhodospira</taxon>
    </lineage>
</organism>
<dbReference type="SUPFAM" id="SSF52172">
    <property type="entry name" value="CheY-like"/>
    <property type="match status" value="1"/>
</dbReference>
<dbReference type="SMART" id="SM00382">
    <property type="entry name" value="AAA"/>
    <property type="match status" value="1"/>
</dbReference>
<dbReference type="RefSeq" id="WP_244887789.1">
    <property type="nucleotide sequence ID" value="NZ_FOUO01000001.1"/>
</dbReference>
<gene>
    <name evidence="9" type="ORF">SAMN05421721_101144</name>
</gene>
<dbReference type="GO" id="GO:0005524">
    <property type="term" value="F:ATP binding"/>
    <property type="evidence" value="ECO:0007669"/>
    <property type="project" value="UniProtKB-KW"/>
</dbReference>
<dbReference type="Gene3D" id="1.10.8.60">
    <property type="match status" value="1"/>
</dbReference>
<proteinExistence type="predicted"/>
<dbReference type="InterPro" id="IPR003593">
    <property type="entry name" value="AAA+_ATPase"/>
</dbReference>
<dbReference type="Proteomes" id="UP000199556">
    <property type="component" value="Unassembled WGS sequence"/>
</dbReference>
<dbReference type="GO" id="GO:0043565">
    <property type="term" value="F:sequence-specific DNA binding"/>
    <property type="evidence" value="ECO:0007669"/>
    <property type="project" value="InterPro"/>
</dbReference>
<dbReference type="InterPro" id="IPR011006">
    <property type="entry name" value="CheY-like_superfamily"/>
</dbReference>
<dbReference type="PROSITE" id="PS50045">
    <property type="entry name" value="SIGMA54_INTERACT_4"/>
    <property type="match status" value="1"/>
</dbReference>
<keyword evidence="2" id="KW-0067">ATP-binding</keyword>
<dbReference type="Pfam" id="PF00072">
    <property type="entry name" value="Response_reg"/>
    <property type="match status" value="1"/>
</dbReference>
<dbReference type="FunFam" id="3.40.50.300:FF:000006">
    <property type="entry name" value="DNA-binding transcriptional regulator NtrC"/>
    <property type="match status" value="1"/>
</dbReference>
<evidence type="ECO:0000313" key="9">
    <source>
        <dbReference type="EMBL" id="SFM25153.1"/>
    </source>
</evidence>
<dbReference type="PROSITE" id="PS00676">
    <property type="entry name" value="SIGMA54_INTERACT_2"/>
    <property type="match status" value="1"/>
</dbReference>
<dbReference type="GO" id="GO:0006355">
    <property type="term" value="P:regulation of DNA-templated transcription"/>
    <property type="evidence" value="ECO:0007669"/>
    <property type="project" value="InterPro"/>
</dbReference>
<dbReference type="InterPro" id="IPR014264">
    <property type="entry name" value="PEP-CTERM_resp_reg"/>
</dbReference>
<protein>
    <submittedName>
        <fullName evidence="9">Two-component system, NtrC family, response regulator</fullName>
    </submittedName>
</protein>
<accession>A0A1I4PCP3</accession>
<dbReference type="InterPro" id="IPR027417">
    <property type="entry name" value="P-loop_NTPase"/>
</dbReference>
<dbReference type="SMART" id="SM00448">
    <property type="entry name" value="REC"/>
    <property type="match status" value="1"/>
</dbReference>
<keyword evidence="4" id="KW-0238">DNA-binding</keyword>
<dbReference type="InterPro" id="IPR058031">
    <property type="entry name" value="AAA_lid_NorR"/>
</dbReference>
<evidence type="ECO:0000256" key="5">
    <source>
        <dbReference type="ARBA" id="ARBA00023163"/>
    </source>
</evidence>
<dbReference type="CDD" id="cd00009">
    <property type="entry name" value="AAA"/>
    <property type="match status" value="1"/>
</dbReference>
<dbReference type="PRINTS" id="PR01590">
    <property type="entry name" value="HTHFIS"/>
</dbReference>
<dbReference type="InterPro" id="IPR009057">
    <property type="entry name" value="Homeodomain-like_sf"/>
</dbReference>
<evidence type="ECO:0000256" key="6">
    <source>
        <dbReference type="PROSITE-ProRule" id="PRU00169"/>
    </source>
</evidence>
<feature type="modified residue" description="4-aspartylphosphate" evidence="6">
    <location>
        <position position="57"/>
    </location>
</feature>
<feature type="domain" description="Sigma-54 factor interaction" evidence="7">
    <location>
        <begin position="151"/>
        <end position="380"/>
    </location>
</feature>